<dbReference type="EMBL" id="QVQW01000067">
    <property type="protein sequence ID" value="RKU41819.1"/>
    <property type="molecule type" value="Genomic_DNA"/>
</dbReference>
<proteinExistence type="predicted"/>
<keyword evidence="3" id="KW-1185">Reference proteome</keyword>
<comment type="caution">
    <text evidence="2">The sequence shown here is derived from an EMBL/GenBank/DDBJ whole genome shotgun (WGS) entry which is preliminary data.</text>
</comment>
<evidence type="ECO:0000256" key="1">
    <source>
        <dbReference type="SAM" id="MobiDB-lite"/>
    </source>
</evidence>
<feature type="region of interest" description="Disordered" evidence="1">
    <location>
        <begin position="109"/>
        <end position="128"/>
    </location>
</feature>
<evidence type="ECO:0000313" key="2">
    <source>
        <dbReference type="EMBL" id="RKU41819.1"/>
    </source>
</evidence>
<reference evidence="2 3" key="1">
    <citation type="submission" date="2018-08" db="EMBL/GenBank/DDBJ databases">
        <title>Draft genome of the lignicolous fungus Coniochaeta pulveracea.</title>
        <authorList>
            <person name="Borstlap C.J."/>
            <person name="De Witt R.N."/>
            <person name="Botha A."/>
            <person name="Volschenk H."/>
        </authorList>
    </citation>
    <scope>NUCLEOTIDE SEQUENCE [LARGE SCALE GENOMIC DNA]</scope>
    <source>
        <strain evidence="2 3">CAB683</strain>
    </source>
</reference>
<sequence length="128" mass="14114">MADHHCYSELQSSWITSKCQRQQQLLDVLIARSSCRPTTLAPTTIATLSFSVTYRLKTLAPTQILNPVNSGPPPRLEKVQSPVVDNHCYSTASAVTDIHHERWQSTVEGPTAVLNPVNSGPPPRLEKV</sequence>
<feature type="compositionally biased region" description="Pro residues" evidence="1">
    <location>
        <begin position="119"/>
        <end position="128"/>
    </location>
</feature>
<evidence type="ECO:0000313" key="3">
    <source>
        <dbReference type="Proteomes" id="UP000275385"/>
    </source>
</evidence>
<dbReference type="AlphaFoldDB" id="A0A420Y1T1"/>
<accession>A0A420Y1T1</accession>
<name>A0A420Y1T1_9PEZI</name>
<dbReference type="Proteomes" id="UP000275385">
    <property type="component" value="Unassembled WGS sequence"/>
</dbReference>
<protein>
    <submittedName>
        <fullName evidence="2">Uncharacterized protein</fullName>
    </submittedName>
</protein>
<gene>
    <name evidence="2" type="ORF">DL546_003882</name>
</gene>
<organism evidence="2 3">
    <name type="scientific">Coniochaeta pulveracea</name>
    <dbReference type="NCBI Taxonomy" id="177199"/>
    <lineage>
        <taxon>Eukaryota</taxon>
        <taxon>Fungi</taxon>
        <taxon>Dikarya</taxon>
        <taxon>Ascomycota</taxon>
        <taxon>Pezizomycotina</taxon>
        <taxon>Sordariomycetes</taxon>
        <taxon>Sordariomycetidae</taxon>
        <taxon>Coniochaetales</taxon>
        <taxon>Coniochaetaceae</taxon>
        <taxon>Coniochaeta</taxon>
    </lineage>
</organism>